<organism evidence="2 3">
    <name type="scientific">Clostridium cylindrosporum DSM 605</name>
    <dbReference type="NCBI Taxonomy" id="1121307"/>
    <lineage>
        <taxon>Bacteria</taxon>
        <taxon>Bacillati</taxon>
        <taxon>Bacillota</taxon>
        <taxon>Clostridia</taxon>
        <taxon>Eubacteriales</taxon>
        <taxon>Clostridiaceae</taxon>
        <taxon>Clostridium</taxon>
    </lineage>
</organism>
<dbReference type="GO" id="GO:0032259">
    <property type="term" value="P:methylation"/>
    <property type="evidence" value="ECO:0007669"/>
    <property type="project" value="UniProtKB-KW"/>
</dbReference>
<reference evidence="2 3" key="1">
    <citation type="submission" date="2015-06" db="EMBL/GenBank/DDBJ databases">
        <title>Draft genome sequence of the purine-degrading Clostridium cylindrosporum HC-1 (DSM 605).</title>
        <authorList>
            <person name="Poehlein A."/>
            <person name="Schiel-Bengelsdorf B."/>
            <person name="Bengelsdorf F."/>
            <person name="Daniel R."/>
            <person name="Duerre P."/>
        </authorList>
    </citation>
    <scope>NUCLEOTIDE SEQUENCE [LARGE SCALE GENOMIC DNA]</scope>
    <source>
        <strain evidence="2 3">DSM 605</strain>
    </source>
</reference>
<dbReference type="SUPFAM" id="SSF53335">
    <property type="entry name" value="S-adenosyl-L-methionine-dependent methyltransferases"/>
    <property type="match status" value="1"/>
</dbReference>
<dbReference type="PATRIC" id="fig|1121307.3.peg.2469"/>
<dbReference type="PANTHER" id="PTHR24422">
    <property type="entry name" value="CHEMOTAXIS PROTEIN METHYLTRANSFERASE"/>
    <property type="match status" value="1"/>
</dbReference>
<dbReference type="PROSITE" id="PS50123">
    <property type="entry name" value="CHER"/>
    <property type="match status" value="1"/>
</dbReference>
<name>A0A0J8G6Q2_CLOCY</name>
<dbReference type="AlphaFoldDB" id="A0A0J8G6Q2"/>
<keyword evidence="2" id="KW-0808">Transferase</keyword>
<dbReference type="Gene3D" id="3.40.50.150">
    <property type="entry name" value="Vaccinia Virus protein VP39"/>
    <property type="match status" value="1"/>
</dbReference>
<dbReference type="PANTHER" id="PTHR24422:SF8">
    <property type="entry name" value="CHEMOTAXIS PROTEIN"/>
    <property type="match status" value="1"/>
</dbReference>
<dbReference type="InterPro" id="IPR022642">
    <property type="entry name" value="CheR_C"/>
</dbReference>
<dbReference type="InterPro" id="IPR029063">
    <property type="entry name" value="SAM-dependent_MTases_sf"/>
</dbReference>
<dbReference type="GO" id="GO:0008983">
    <property type="term" value="F:protein-glutamate O-methyltransferase activity"/>
    <property type="evidence" value="ECO:0007669"/>
    <property type="project" value="UniProtKB-EC"/>
</dbReference>
<sequence length="379" mass="44641">MNIYSNKDSITNYISVLGNISSKEDIEYLSSLLLKSDNLEMQITFLSAAMLPSQIVENLIWVQKNKKCKIYVLRRYLYSYLYSLGVNCLYIKSKSVESKAILHNKVDNTEEINKDEVTIFLKEIYEKYRYNYTEYQLDSIIRRIKIGMLRENTKKFQEFKEKVLNNSYIFEQIFLDFSINTTEFFRNPNVFNTIRVKILPHLNAHSYIKIWCAGCSTGQEPYSLAIVLKELGMLDKCQIYATDINPYVISEARNGIYPLQSVEVAERNYKSSGGTESFTQYFEVKDKYLKIKKDIKERILFFDHSIIDNGVPGEFHLILCRNLFIYFNFQLQEKMLKTFSKALDEKGFLVLGKSEGILLNNGSTYFDKYHEKHRIYIRR</sequence>
<dbReference type="InterPro" id="IPR000780">
    <property type="entry name" value="CheR_MeTrfase"/>
</dbReference>
<dbReference type="PRINTS" id="PR00996">
    <property type="entry name" value="CHERMTFRASE"/>
</dbReference>
<dbReference type="Proteomes" id="UP000036756">
    <property type="component" value="Unassembled WGS sequence"/>
</dbReference>
<accession>A0A0J8G6Q2</accession>
<dbReference type="EMBL" id="LFVU01000001">
    <property type="protein sequence ID" value="KMT23281.1"/>
    <property type="molecule type" value="Genomic_DNA"/>
</dbReference>
<dbReference type="InterPro" id="IPR050903">
    <property type="entry name" value="Bact_Chemotaxis_MeTrfase"/>
</dbReference>
<dbReference type="SMART" id="SM00138">
    <property type="entry name" value="MeTrc"/>
    <property type="match status" value="1"/>
</dbReference>
<protein>
    <submittedName>
        <fullName evidence="2">Putative methyltransferase cher3</fullName>
        <ecNumber evidence="2">2.1.1.80</ecNumber>
    </submittedName>
</protein>
<dbReference type="STRING" id="1121307.CLCY_8c00170"/>
<keyword evidence="2" id="KW-0489">Methyltransferase</keyword>
<evidence type="ECO:0000313" key="3">
    <source>
        <dbReference type="Proteomes" id="UP000036756"/>
    </source>
</evidence>
<comment type="caution">
    <text evidence="2">The sequence shown here is derived from an EMBL/GenBank/DDBJ whole genome shotgun (WGS) entry which is preliminary data.</text>
</comment>
<dbReference type="Pfam" id="PF01739">
    <property type="entry name" value="CheR"/>
    <property type="match status" value="1"/>
</dbReference>
<proteinExistence type="predicted"/>
<evidence type="ECO:0000313" key="2">
    <source>
        <dbReference type="EMBL" id="KMT23281.1"/>
    </source>
</evidence>
<keyword evidence="3" id="KW-1185">Reference proteome</keyword>
<evidence type="ECO:0000259" key="1">
    <source>
        <dbReference type="PROSITE" id="PS50123"/>
    </source>
</evidence>
<gene>
    <name evidence="2" type="primary">cheR3</name>
    <name evidence="2" type="ORF">CLCY_8c00170</name>
</gene>
<feature type="domain" description="CheR-type methyltransferase" evidence="1">
    <location>
        <begin position="105"/>
        <end position="357"/>
    </location>
</feature>
<dbReference type="RefSeq" id="WP_242844917.1">
    <property type="nucleotide sequence ID" value="NZ_LFVU01000001.1"/>
</dbReference>
<dbReference type="EC" id="2.1.1.80" evidence="2"/>